<name>A0A6H1U992_9FLOR</name>
<organism evidence="4">
    <name type="scientific">Caulacanthus okamurae</name>
    <dbReference type="NCBI Taxonomy" id="152008"/>
    <lineage>
        <taxon>Eukaryota</taxon>
        <taxon>Rhodophyta</taxon>
        <taxon>Florideophyceae</taxon>
        <taxon>Rhodymeniophycidae</taxon>
        <taxon>Gigartinales</taxon>
        <taxon>Caulacanthaceae</taxon>
        <taxon>Caulacanthus</taxon>
    </lineage>
</organism>
<dbReference type="PANTHER" id="PTHR11759">
    <property type="entry name" value="40S RIBOSOMAL PROTEIN S14/30S RIBOSOMAL PROTEIN S11"/>
    <property type="match status" value="1"/>
</dbReference>
<evidence type="ECO:0000313" key="4">
    <source>
        <dbReference type="EMBL" id="QIZ74780.1"/>
    </source>
</evidence>
<accession>A0A6H1U992</accession>
<dbReference type="GeneID" id="54615801"/>
<keyword evidence="2 4" id="KW-0689">Ribosomal protein</keyword>
<sequence length="117" mass="13615">MQRKKFIILSITFTTNNTFYSITDLKGNVVFWSSCGVKKQKGTKKMSTILVPNVLTIIKDNITYLGYKYIYIKVKGFSKNKKLTIKCLRQLFSNIILIHEKTFFPHNGCKNSKIKRL</sequence>
<dbReference type="GO" id="GO:0003735">
    <property type="term" value="F:structural constituent of ribosome"/>
    <property type="evidence" value="ECO:0007669"/>
    <property type="project" value="InterPro"/>
</dbReference>
<dbReference type="HAMAP" id="MF_01310">
    <property type="entry name" value="Ribosomal_uS11"/>
    <property type="match status" value="1"/>
</dbReference>
<dbReference type="InterPro" id="IPR036967">
    <property type="entry name" value="Ribosomal_uS11_sf"/>
</dbReference>
<gene>
    <name evidence="4" type="primary">rps11</name>
</gene>
<dbReference type="Gene3D" id="3.30.420.80">
    <property type="entry name" value="Ribosomal protein S11"/>
    <property type="match status" value="1"/>
</dbReference>
<dbReference type="InterPro" id="IPR001971">
    <property type="entry name" value="Ribosomal_uS11"/>
</dbReference>
<geneLocation type="mitochondrion" evidence="4"/>
<keyword evidence="4" id="KW-0496">Mitochondrion</keyword>
<dbReference type="PIRSF" id="PIRSF002131">
    <property type="entry name" value="Ribosomal_S11"/>
    <property type="match status" value="1"/>
</dbReference>
<evidence type="ECO:0000256" key="2">
    <source>
        <dbReference type="ARBA" id="ARBA00022980"/>
    </source>
</evidence>
<dbReference type="AlphaFoldDB" id="A0A6H1U992"/>
<dbReference type="GO" id="GO:0006412">
    <property type="term" value="P:translation"/>
    <property type="evidence" value="ECO:0007669"/>
    <property type="project" value="InterPro"/>
</dbReference>
<dbReference type="RefSeq" id="YP_009774163.1">
    <property type="nucleotide sequence ID" value="NC_047435.1"/>
</dbReference>
<dbReference type="GO" id="GO:1990904">
    <property type="term" value="C:ribonucleoprotein complex"/>
    <property type="evidence" value="ECO:0007669"/>
    <property type="project" value="UniProtKB-KW"/>
</dbReference>
<comment type="similarity">
    <text evidence="1">Belongs to the universal ribosomal protein uS11 family.</text>
</comment>
<protein>
    <submittedName>
        <fullName evidence="4">Ribosomal protein S11</fullName>
    </submittedName>
</protein>
<dbReference type="Pfam" id="PF00411">
    <property type="entry name" value="Ribosomal_S11"/>
    <property type="match status" value="1"/>
</dbReference>
<reference evidence="4" key="1">
    <citation type="submission" date="2020-03" db="EMBL/GenBank/DDBJ databases">
        <title>Complete organellar genome analysis of the invasive marine red alga Caulacanthus okamurae (Caulacanthaceae, Rhodophyta) from Moss Landing, California, USA.</title>
        <authorList>
            <person name="Hughey J.R."/>
        </authorList>
    </citation>
    <scope>NUCLEOTIDE SEQUENCE</scope>
</reference>
<dbReference type="GO" id="GO:0005840">
    <property type="term" value="C:ribosome"/>
    <property type="evidence" value="ECO:0007669"/>
    <property type="project" value="UniProtKB-KW"/>
</dbReference>
<dbReference type="SUPFAM" id="SSF53137">
    <property type="entry name" value="Translational machinery components"/>
    <property type="match status" value="1"/>
</dbReference>
<keyword evidence="3" id="KW-0687">Ribonucleoprotein</keyword>
<proteinExistence type="inferred from homology"/>
<evidence type="ECO:0000256" key="3">
    <source>
        <dbReference type="ARBA" id="ARBA00023274"/>
    </source>
</evidence>
<evidence type="ECO:0000256" key="1">
    <source>
        <dbReference type="ARBA" id="ARBA00006194"/>
    </source>
</evidence>
<dbReference type="EMBL" id="MT193839">
    <property type="protein sequence ID" value="QIZ74780.1"/>
    <property type="molecule type" value="Genomic_DNA"/>
</dbReference>